<protein>
    <recommendedName>
        <fullName evidence="4">30S ribosomal protein S10</fullName>
    </recommendedName>
</protein>
<proteinExistence type="predicted"/>
<reference evidence="2 3" key="1">
    <citation type="submission" date="2019-06" db="EMBL/GenBank/DDBJ databases">
        <title>Genome sequence and analysis of a MDR-Streptococcus sanguis isolated from throat swab of children with scarlet fever from Hangzhou,China.</title>
        <authorList>
            <person name="Huang Y."/>
            <person name="Xie L."/>
            <person name="Liu W."/>
        </authorList>
    </citation>
    <scope>NUCLEOTIDE SEQUENCE [LARGE SCALE GENOMIC DNA]</scope>
    <source>
        <strain evidence="2 3">S28</strain>
    </source>
</reference>
<sequence length="57" mass="6685">MARLLSTKEIKMGKYQLDDKGKAQVQRFHEKHSQGGSGKKERLAKLRQQFLEKNKKQ</sequence>
<accession>A0A5A7ZNN8</accession>
<comment type="caution">
    <text evidence="2">The sequence shown here is derived from an EMBL/GenBank/DDBJ whole genome shotgun (WGS) entry which is preliminary data.</text>
</comment>
<feature type="region of interest" description="Disordered" evidence="1">
    <location>
        <begin position="18"/>
        <end position="42"/>
    </location>
</feature>
<evidence type="ECO:0000313" key="3">
    <source>
        <dbReference type="Proteomes" id="UP000324105"/>
    </source>
</evidence>
<gene>
    <name evidence="2" type="ORF">FKX92_05560</name>
</gene>
<evidence type="ECO:0000256" key="1">
    <source>
        <dbReference type="SAM" id="MobiDB-lite"/>
    </source>
</evidence>
<dbReference type="AlphaFoldDB" id="A0A5A7ZNN8"/>
<name>A0A5A7ZNN8_STRSA</name>
<organism evidence="2 3">
    <name type="scientific">Streptococcus sanguinis</name>
    <dbReference type="NCBI Taxonomy" id="1305"/>
    <lineage>
        <taxon>Bacteria</taxon>
        <taxon>Bacillati</taxon>
        <taxon>Bacillota</taxon>
        <taxon>Bacilli</taxon>
        <taxon>Lactobacillales</taxon>
        <taxon>Streptococcaceae</taxon>
        <taxon>Streptococcus</taxon>
    </lineage>
</organism>
<dbReference type="Proteomes" id="UP000324105">
    <property type="component" value="Unassembled WGS sequence"/>
</dbReference>
<evidence type="ECO:0000313" key="2">
    <source>
        <dbReference type="EMBL" id="KAA0117560.1"/>
    </source>
</evidence>
<dbReference type="EMBL" id="VIBR01000002">
    <property type="protein sequence ID" value="KAA0117560.1"/>
    <property type="molecule type" value="Genomic_DNA"/>
</dbReference>
<evidence type="ECO:0008006" key="4">
    <source>
        <dbReference type="Google" id="ProtNLM"/>
    </source>
</evidence>